<protein>
    <submittedName>
        <fullName evidence="1">DNA-binding protein</fullName>
    </submittedName>
</protein>
<keyword evidence="2" id="KW-1185">Reference proteome</keyword>
<dbReference type="RefSeq" id="WP_130528591.1">
    <property type="nucleotide sequence ID" value="NZ_SHMD01000001.1"/>
</dbReference>
<dbReference type="SUPFAM" id="SSF46955">
    <property type="entry name" value="Putative DNA-binding domain"/>
    <property type="match status" value="1"/>
</dbReference>
<evidence type="ECO:0000313" key="2">
    <source>
        <dbReference type="Proteomes" id="UP000293089"/>
    </source>
</evidence>
<dbReference type="InterPro" id="IPR038137">
    <property type="entry name" value="Excisionase-like_sf"/>
</dbReference>
<evidence type="ECO:0000313" key="1">
    <source>
        <dbReference type="EMBL" id="TAA19213.1"/>
    </source>
</evidence>
<gene>
    <name evidence="1" type="ORF">EA658_10085</name>
</gene>
<dbReference type="EMBL" id="SHME01000003">
    <property type="protein sequence ID" value="TAA19213.1"/>
    <property type="molecule type" value="Genomic_DNA"/>
</dbReference>
<dbReference type="Gene3D" id="1.10.1660.20">
    <property type="match status" value="1"/>
</dbReference>
<reference evidence="1 2" key="1">
    <citation type="submission" date="2019-02" db="EMBL/GenBank/DDBJ databases">
        <title>WGS of Pseudoxanthomonas species novum from clinical isolates.</title>
        <authorList>
            <person name="Bernier A.-M."/>
            <person name="Bernard K."/>
            <person name="Vachon A."/>
        </authorList>
    </citation>
    <scope>NUCLEOTIDE SEQUENCE [LARGE SCALE GENOMIC DNA]</scope>
    <source>
        <strain evidence="2">NML 170316</strain>
    </source>
</reference>
<organism evidence="1 2">
    <name type="scientific">Pseudoxanthomonas winnipegensis</name>
    <dbReference type="NCBI Taxonomy" id="2480810"/>
    <lineage>
        <taxon>Bacteria</taxon>
        <taxon>Pseudomonadati</taxon>
        <taxon>Pseudomonadota</taxon>
        <taxon>Gammaproteobacteria</taxon>
        <taxon>Lysobacterales</taxon>
        <taxon>Lysobacteraceae</taxon>
        <taxon>Pseudoxanthomonas</taxon>
    </lineage>
</organism>
<proteinExistence type="predicted"/>
<dbReference type="GO" id="GO:0003677">
    <property type="term" value="F:DNA binding"/>
    <property type="evidence" value="ECO:0007669"/>
    <property type="project" value="UniProtKB-KW"/>
</dbReference>
<dbReference type="Proteomes" id="UP000293089">
    <property type="component" value="Unassembled WGS sequence"/>
</dbReference>
<name>A0ABY1WCY1_9GAMM</name>
<keyword evidence="1" id="KW-0238">DNA-binding</keyword>
<dbReference type="InterPro" id="IPR009061">
    <property type="entry name" value="DNA-bd_dom_put_sf"/>
</dbReference>
<accession>A0ABY1WCY1</accession>
<comment type="caution">
    <text evidence="1">The sequence shown here is derived from an EMBL/GenBank/DDBJ whole genome shotgun (WGS) entry which is preliminary data.</text>
</comment>
<sequence>MKLIAARDWVQKYFAEESRPCDITVQRWMRSGKVPGRKIGGAWYVDEHAWLANGDELVARVLQTG</sequence>